<dbReference type="SUPFAM" id="SSF64182">
    <property type="entry name" value="DHH phosphoesterases"/>
    <property type="match status" value="1"/>
</dbReference>
<dbReference type="InterPro" id="IPR038763">
    <property type="entry name" value="DHH_sf"/>
</dbReference>
<name>E8K0H6_9STRE</name>
<dbReference type="eggNOG" id="COG0618">
    <property type="taxonomic scope" value="Bacteria"/>
</dbReference>
<evidence type="ECO:0000313" key="4">
    <source>
        <dbReference type="Proteomes" id="UP000002815"/>
    </source>
</evidence>
<organism evidence="3 4">
    <name type="scientific">Streptococcus infantis ATCC 700779</name>
    <dbReference type="NCBI Taxonomy" id="889204"/>
    <lineage>
        <taxon>Bacteria</taxon>
        <taxon>Bacillati</taxon>
        <taxon>Bacillota</taxon>
        <taxon>Bacilli</taxon>
        <taxon>Lactobacillales</taxon>
        <taxon>Streptococcaceae</taxon>
        <taxon>Streptococcus</taxon>
    </lineage>
</organism>
<dbReference type="Proteomes" id="UP000002815">
    <property type="component" value="Unassembled WGS sequence"/>
</dbReference>
<dbReference type="HOGENOM" id="CLU_039720_1_0_9"/>
<sequence>MEICHQILEKIKEYDTIIIHRHMKPDPDALGSQVGLKALLEHHFPEKTIKVVGFNEPTLTWLAKMDQVEDTDYQGALAIICDTANTARIDDKRYTKAETIIKIDHHPNDEVYGDLVWVDTNSSSASEMIALFSEATNLELSDYAAKMLCAGIIGDTGRFLYPSTSARTLRIASQLRKHNFDYAELTRKMDTMSFKIAKLQGYVYDHLEVDENGAARVILTQEILKKYEVTDAETAAIVGAPGRIDTVSLWGIFVEQADGHYRVRLRSKFVPINEVAKEHDGGGHPLASGANSYSLEENELIYQKLKNLLKNR</sequence>
<dbReference type="EMBL" id="AEVD01000007">
    <property type="protein sequence ID" value="EFX36755.1"/>
    <property type="molecule type" value="Genomic_DNA"/>
</dbReference>
<protein>
    <submittedName>
        <fullName evidence="3">DHHA1 domain protein</fullName>
    </submittedName>
</protein>
<comment type="caution">
    <text evidence="3">The sequence shown here is derived from an EMBL/GenBank/DDBJ whole genome shotgun (WGS) entry which is preliminary data.</text>
</comment>
<dbReference type="PATRIC" id="fig|889204.5.peg.897"/>
<accession>E8K0H6</accession>
<dbReference type="GO" id="GO:0003676">
    <property type="term" value="F:nucleic acid binding"/>
    <property type="evidence" value="ECO:0007669"/>
    <property type="project" value="InterPro"/>
</dbReference>
<dbReference type="InterPro" id="IPR051319">
    <property type="entry name" value="Oligoribo/pAp-PDE_c-di-AMP_PDE"/>
</dbReference>
<keyword evidence="4" id="KW-1185">Reference proteome</keyword>
<dbReference type="InterPro" id="IPR001667">
    <property type="entry name" value="DDH_dom"/>
</dbReference>
<evidence type="ECO:0000259" key="2">
    <source>
        <dbReference type="Pfam" id="PF02272"/>
    </source>
</evidence>
<dbReference type="Gene3D" id="3.10.310.30">
    <property type="match status" value="1"/>
</dbReference>
<dbReference type="RefSeq" id="WP_006148653.1">
    <property type="nucleotide sequence ID" value="NZ_AJTA01000027.1"/>
</dbReference>
<reference evidence="3 4" key="1">
    <citation type="submission" date="2010-12" db="EMBL/GenBank/DDBJ databases">
        <authorList>
            <person name="Muzny D."/>
            <person name="Qin X."/>
            <person name="Deng J."/>
            <person name="Jiang H."/>
            <person name="Liu Y."/>
            <person name="Qu J."/>
            <person name="Song X.-Z."/>
            <person name="Zhang L."/>
            <person name="Thornton R."/>
            <person name="Coyle M."/>
            <person name="Francisco L."/>
            <person name="Jackson L."/>
            <person name="Javaid M."/>
            <person name="Korchina V."/>
            <person name="Kovar C."/>
            <person name="Mata R."/>
            <person name="Mathew T."/>
            <person name="Ngo R."/>
            <person name="Nguyen L."/>
            <person name="Nguyen N."/>
            <person name="Okwuonu G."/>
            <person name="Ongeri F."/>
            <person name="Pham C."/>
            <person name="Simmons D."/>
            <person name="Wilczek-Boney K."/>
            <person name="Hale W."/>
            <person name="Jakkamsetti A."/>
            <person name="Pham P."/>
            <person name="Ruth R."/>
            <person name="San Lucas F."/>
            <person name="Warren J."/>
            <person name="Zhang J."/>
            <person name="Zhao Z."/>
            <person name="Zhou C."/>
            <person name="Zhu D."/>
            <person name="Lee S."/>
            <person name="Bess C."/>
            <person name="Blankenburg K."/>
            <person name="Forbes L."/>
            <person name="Fu Q."/>
            <person name="Gubbala S."/>
            <person name="Hirani K."/>
            <person name="Jayaseelan J.C."/>
            <person name="Lara F."/>
            <person name="Munidasa M."/>
            <person name="Palculict T."/>
            <person name="Patil S."/>
            <person name="Pu L.-L."/>
            <person name="Saada N."/>
            <person name="Tang L."/>
            <person name="Weissenberger G."/>
            <person name="Zhu Y."/>
            <person name="Hemphill L."/>
            <person name="Shang Y."/>
            <person name="Youmans B."/>
            <person name="Ayvaz T."/>
            <person name="Ross M."/>
            <person name="Santibanez J."/>
            <person name="Aqrawi P."/>
            <person name="Gross S."/>
            <person name="Joshi V."/>
            <person name="Fowler G."/>
            <person name="Nazareth L."/>
            <person name="Reid J."/>
            <person name="Worley K."/>
            <person name="Petrosino J."/>
            <person name="Highlander S."/>
            <person name="Gibbs R."/>
        </authorList>
    </citation>
    <scope>NUCLEOTIDE SEQUENCE [LARGE SCALE GENOMIC DNA]</scope>
    <source>
        <strain evidence="3 4">ATCC 700779</strain>
    </source>
</reference>
<dbReference type="Gene3D" id="3.90.1640.10">
    <property type="entry name" value="inorganic pyrophosphatase (n-terminal core)"/>
    <property type="match status" value="1"/>
</dbReference>
<dbReference type="GeneID" id="29747687"/>
<feature type="domain" description="DDH" evidence="1">
    <location>
        <begin position="17"/>
        <end position="152"/>
    </location>
</feature>
<dbReference type="AlphaFoldDB" id="E8K0H6"/>
<evidence type="ECO:0000313" key="3">
    <source>
        <dbReference type="EMBL" id="EFX36755.1"/>
    </source>
</evidence>
<evidence type="ECO:0000259" key="1">
    <source>
        <dbReference type="Pfam" id="PF01368"/>
    </source>
</evidence>
<dbReference type="InterPro" id="IPR003156">
    <property type="entry name" value="DHHA1_dom"/>
</dbReference>
<dbReference type="PANTHER" id="PTHR47618:SF1">
    <property type="entry name" value="BIFUNCTIONAL OLIGORIBONUCLEASE AND PAP PHOSPHATASE NRNA"/>
    <property type="match status" value="1"/>
</dbReference>
<dbReference type="Pfam" id="PF02272">
    <property type="entry name" value="DHHA1"/>
    <property type="match status" value="1"/>
</dbReference>
<dbReference type="PANTHER" id="PTHR47618">
    <property type="entry name" value="BIFUNCTIONAL OLIGORIBONUCLEASE AND PAP PHOSPHATASE NRNA"/>
    <property type="match status" value="1"/>
</dbReference>
<feature type="domain" description="DHHA1" evidence="2">
    <location>
        <begin position="223"/>
        <end position="310"/>
    </location>
</feature>
<proteinExistence type="predicted"/>
<dbReference type="Pfam" id="PF01368">
    <property type="entry name" value="DHH"/>
    <property type="match status" value="1"/>
</dbReference>
<gene>
    <name evidence="3" type="ORF">HMPREF9423_0989</name>
</gene>